<dbReference type="PANTHER" id="PTHR12919:SF20">
    <property type="entry name" value="SMALL RIBOSOMAL SUBUNIT PROTEIN BS16M"/>
    <property type="match status" value="1"/>
</dbReference>
<dbReference type="GO" id="GO:0015935">
    <property type="term" value="C:small ribosomal subunit"/>
    <property type="evidence" value="ECO:0007669"/>
    <property type="project" value="TreeGrafter"/>
</dbReference>
<dbReference type="InterPro" id="IPR020592">
    <property type="entry name" value="Ribosomal_bS16_CS"/>
</dbReference>
<keyword evidence="1 3" id="KW-0689">Ribosomal protein</keyword>
<keyword evidence="2 3" id="KW-0687">Ribonucleoprotein</keyword>
<dbReference type="PROSITE" id="PS00732">
    <property type="entry name" value="RIBOSOMAL_S16"/>
    <property type="match status" value="1"/>
</dbReference>
<protein>
    <recommendedName>
        <fullName evidence="3">Small ribosomal subunit protein bS16</fullName>
    </recommendedName>
</protein>
<dbReference type="InterPro" id="IPR023803">
    <property type="entry name" value="Ribosomal_bS16_dom_sf"/>
</dbReference>
<comment type="similarity">
    <text evidence="3">Belongs to the bacterial ribosomal protein bS16 family.</text>
</comment>
<dbReference type="AlphaFoldDB" id="A0A1F5G326"/>
<reference evidence="4 5" key="1">
    <citation type="journal article" date="2016" name="Nat. Commun.">
        <title>Thousands of microbial genomes shed light on interconnected biogeochemical processes in an aquifer system.</title>
        <authorList>
            <person name="Anantharaman K."/>
            <person name="Brown C.T."/>
            <person name="Hug L.A."/>
            <person name="Sharon I."/>
            <person name="Castelle C.J."/>
            <person name="Probst A.J."/>
            <person name="Thomas B.C."/>
            <person name="Singh A."/>
            <person name="Wilkins M.J."/>
            <person name="Karaoz U."/>
            <person name="Brodie E.L."/>
            <person name="Williams K.H."/>
            <person name="Hubbard S.S."/>
            <person name="Banfield J.F."/>
        </authorList>
    </citation>
    <scope>NUCLEOTIDE SEQUENCE [LARGE SCALE GENOMIC DNA]</scope>
</reference>
<dbReference type="NCBIfam" id="TIGR00002">
    <property type="entry name" value="S16"/>
    <property type="match status" value="1"/>
</dbReference>
<dbReference type="GO" id="GO:0003735">
    <property type="term" value="F:structural constituent of ribosome"/>
    <property type="evidence" value="ECO:0007669"/>
    <property type="project" value="InterPro"/>
</dbReference>
<dbReference type="Gene3D" id="3.30.1320.10">
    <property type="match status" value="1"/>
</dbReference>
<dbReference type="GO" id="GO:0005737">
    <property type="term" value="C:cytoplasm"/>
    <property type="evidence" value="ECO:0007669"/>
    <property type="project" value="UniProtKB-ARBA"/>
</dbReference>
<evidence type="ECO:0000256" key="3">
    <source>
        <dbReference type="HAMAP-Rule" id="MF_00385"/>
    </source>
</evidence>
<dbReference type="SUPFAM" id="SSF54565">
    <property type="entry name" value="Ribosomal protein S16"/>
    <property type="match status" value="1"/>
</dbReference>
<dbReference type="Pfam" id="PF00886">
    <property type="entry name" value="Ribosomal_S16"/>
    <property type="match status" value="1"/>
</dbReference>
<comment type="caution">
    <text evidence="4">The sequence shown here is derived from an EMBL/GenBank/DDBJ whole genome shotgun (WGS) entry which is preliminary data.</text>
</comment>
<accession>A0A1F5G326</accession>
<name>A0A1F5G326_9BACT</name>
<evidence type="ECO:0000256" key="1">
    <source>
        <dbReference type="ARBA" id="ARBA00022980"/>
    </source>
</evidence>
<evidence type="ECO:0000313" key="5">
    <source>
        <dbReference type="Proteomes" id="UP000176628"/>
    </source>
</evidence>
<dbReference type="PANTHER" id="PTHR12919">
    <property type="entry name" value="30S RIBOSOMAL PROTEIN S16"/>
    <property type="match status" value="1"/>
</dbReference>
<organism evidence="4 5">
    <name type="scientific">Candidatus Curtissbacteria bacterium RBG_16_39_7</name>
    <dbReference type="NCBI Taxonomy" id="1797707"/>
    <lineage>
        <taxon>Bacteria</taxon>
        <taxon>Candidatus Curtissiibacteriota</taxon>
    </lineage>
</organism>
<gene>
    <name evidence="3" type="primary">rpsP</name>
    <name evidence="4" type="ORF">A2Z23_03200</name>
</gene>
<proteinExistence type="inferred from homology"/>
<dbReference type="HAMAP" id="MF_00385">
    <property type="entry name" value="Ribosomal_bS16"/>
    <property type="match status" value="1"/>
</dbReference>
<evidence type="ECO:0000313" key="4">
    <source>
        <dbReference type="EMBL" id="OGD86194.1"/>
    </source>
</evidence>
<dbReference type="InterPro" id="IPR000307">
    <property type="entry name" value="Ribosomal_bS16"/>
</dbReference>
<evidence type="ECO:0000256" key="2">
    <source>
        <dbReference type="ARBA" id="ARBA00023274"/>
    </source>
</evidence>
<dbReference type="Proteomes" id="UP000176628">
    <property type="component" value="Unassembled WGS sequence"/>
</dbReference>
<sequence length="76" mass="8727">MAVKIRLSRFGKKDNPTYRIVVCDARTKREGKFLEIIGNYNPKIGPKINDKRYDYWISVGAQPTKAVLKLIENVTS</sequence>
<dbReference type="GO" id="GO:0006412">
    <property type="term" value="P:translation"/>
    <property type="evidence" value="ECO:0007669"/>
    <property type="project" value="UniProtKB-UniRule"/>
</dbReference>
<dbReference type="EMBL" id="MFAV01000028">
    <property type="protein sequence ID" value="OGD86194.1"/>
    <property type="molecule type" value="Genomic_DNA"/>
</dbReference>